<evidence type="ECO:0000256" key="8">
    <source>
        <dbReference type="RuleBase" id="RU363032"/>
    </source>
</evidence>
<feature type="transmembrane region" description="Helical" evidence="8">
    <location>
        <begin position="82"/>
        <end position="104"/>
    </location>
</feature>
<keyword evidence="5 8" id="KW-0812">Transmembrane</keyword>
<dbReference type="CDD" id="cd06261">
    <property type="entry name" value="TM_PBP2"/>
    <property type="match status" value="1"/>
</dbReference>
<dbReference type="Gene3D" id="1.10.3720.10">
    <property type="entry name" value="MetI-like"/>
    <property type="match status" value="1"/>
</dbReference>
<feature type="domain" description="ABC transmembrane type-1" evidence="9">
    <location>
        <begin position="80"/>
        <end position="285"/>
    </location>
</feature>
<keyword evidence="11" id="KW-1185">Reference proteome</keyword>
<comment type="similarity">
    <text evidence="2">Belongs to the binding-protein-dependent transport system permease family. CysTW subfamily.</text>
</comment>
<name>A0A9Q4C3C1_9EURY</name>
<evidence type="ECO:0000256" key="1">
    <source>
        <dbReference type="ARBA" id="ARBA00004651"/>
    </source>
</evidence>
<evidence type="ECO:0000259" key="9">
    <source>
        <dbReference type="PROSITE" id="PS50928"/>
    </source>
</evidence>
<dbReference type="RefSeq" id="WP_266087089.1">
    <property type="nucleotide sequence ID" value="NZ_RKLV01000006.1"/>
</dbReference>
<protein>
    <submittedName>
        <fullName evidence="10">ABC transporter permease</fullName>
    </submittedName>
</protein>
<comment type="subcellular location">
    <subcellularLocation>
        <location evidence="1 8">Cell membrane</location>
        <topology evidence="1 8">Multi-pass membrane protein</topology>
    </subcellularLocation>
</comment>
<feature type="transmembrane region" description="Helical" evidence="8">
    <location>
        <begin position="208"/>
        <end position="232"/>
    </location>
</feature>
<evidence type="ECO:0000313" key="11">
    <source>
        <dbReference type="Proteomes" id="UP001149411"/>
    </source>
</evidence>
<dbReference type="GO" id="GO:0055085">
    <property type="term" value="P:transmembrane transport"/>
    <property type="evidence" value="ECO:0007669"/>
    <property type="project" value="InterPro"/>
</dbReference>
<dbReference type="GO" id="GO:0005886">
    <property type="term" value="C:plasma membrane"/>
    <property type="evidence" value="ECO:0007669"/>
    <property type="project" value="UniProtKB-SubCell"/>
</dbReference>
<feature type="transmembrane region" description="Helical" evidence="8">
    <location>
        <begin position="21"/>
        <end position="44"/>
    </location>
</feature>
<sequence>MRGSFRSSLDLLYDKLSGVSAGALVVPFVVFETVLFLGAGVYLLRVSLAEPTALSAFEEGTWTVSNYLDVMTDEYLMGRLSYSIRLGAVVTAVTVPLGFVYAYAAWRAEGRRKITLLSGVLVALLISIVIKVYAWVILLSPEGVINRLLVGTVTDSPVSLLGNSFGVVVGLVYSMLPYVVLTVYSVLATLDERSIEAARDLGAGRLRSVYEVVLPGAAPGVIAASVVCFSWSSVAYAAPVFLGSPSERTVAVEVGRLFTQSFDWSHAAALGVISMVAILSTAGAGTLTYTAWRRYM</sequence>
<evidence type="ECO:0000256" key="4">
    <source>
        <dbReference type="ARBA" id="ARBA00022475"/>
    </source>
</evidence>
<dbReference type="AlphaFoldDB" id="A0A9Q4C3C1"/>
<evidence type="ECO:0000256" key="5">
    <source>
        <dbReference type="ARBA" id="ARBA00022692"/>
    </source>
</evidence>
<evidence type="ECO:0000256" key="7">
    <source>
        <dbReference type="ARBA" id="ARBA00023136"/>
    </source>
</evidence>
<gene>
    <name evidence="10" type="ORF">EGH25_07020</name>
</gene>
<accession>A0A9Q4C3C1</accession>
<dbReference type="PANTHER" id="PTHR42929:SF5">
    <property type="entry name" value="ABC TRANSPORTER PERMEASE PROTEIN"/>
    <property type="match status" value="1"/>
</dbReference>
<dbReference type="EMBL" id="RKLV01000006">
    <property type="protein sequence ID" value="MCX2819102.1"/>
    <property type="molecule type" value="Genomic_DNA"/>
</dbReference>
<dbReference type="PROSITE" id="PS50928">
    <property type="entry name" value="ABC_TM1"/>
    <property type="match status" value="1"/>
</dbReference>
<evidence type="ECO:0000256" key="6">
    <source>
        <dbReference type="ARBA" id="ARBA00022989"/>
    </source>
</evidence>
<proteinExistence type="inferred from homology"/>
<organism evidence="10 11">
    <name type="scientific">Halorutilus salinus</name>
    <dbReference type="NCBI Taxonomy" id="2487751"/>
    <lineage>
        <taxon>Archaea</taxon>
        <taxon>Methanobacteriati</taxon>
        <taxon>Methanobacteriota</taxon>
        <taxon>Stenosarchaea group</taxon>
        <taxon>Halobacteria</taxon>
        <taxon>Halorutilales</taxon>
        <taxon>Halorutilaceae</taxon>
        <taxon>Halorutilus</taxon>
    </lineage>
</organism>
<dbReference type="SUPFAM" id="SSF161098">
    <property type="entry name" value="MetI-like"/>
    <property type="match status" value="1"/>
</dbReference>
<comment type="caution">
    <text evidence="10">The sequence shown here is derived from an EMBL/GenBank/DDBJ whole genome shotgun (WGS) entry which is preliminary data.</text>
</comment>
<feature type="transmembrane region" description="Helical" evidence="8">
    <location>
        <begin position="267"/>
        <end position="292"/>
    </location>
</feature>
<dbReference type="InterPro" id="IPR000515">
    <property type="entry name" value="MetI-like"/>
</dbReference>
<feature type="transmembrane region" description="Helical" evidence="8">
    <location>
        <begin position="116"/>
        <end position="140"/>
    </location>
</feature>
<reference evidence="10" key="1">
    <citation type="submission" date="2022-09" db="EMBL/GenBank/DDBJ databases">
        <title>Haloadaptaus new haloarchaeum isolated from saline soil.</title>
        <authorList>
            <person name="Duran-Viseras A."/>
            <person name="Sanchez-Porro C."/>
            <person name="Ventosa A."/>
        </authorList>
    </citation>
    <scope>NUCLEOTIDE SEQUENCE</scope>
    <source>
        <strain evidence="10">F3-133</strain>
    </source>
</reference>
<keyword evidence="6 8" id="KW-1133">Transmembrane helix</keyword>
<dbReference type="InterPro" id="IPR035906">
    <property type="entry name" value="MetI-like_sf"/>
</dbReference>
<feature type="transmembrane region" description="Helical" evidence="8">
    <location>
        <begin position="160"/>
        <end position="187"/>
    </location>
</feature>
<evidence type="ECO:0000256" key="2">
    <source>
        <dbReference type="ARBA" id="ARBA00007069"/>
    </source>
</evidence>
<dbReference type="Proteomes" id="UP001149411">
    <property type="component" value="Unassembled WGS sequence"/>
</dbReference>
<dbReference type="PANTHER" id="PTHR42929">
    <property type="entry name" value="INNER MEMBRANE ABC TRANSPORTER PERMEASE PROTEIN YDCU-RELATED-RELATED"/>
    <property type="match status" value="1"/>
</dbReference>
<evidence type="ECO:0000256" key="3">
    <source>
        <dbReference type="ARBA" id="ARBA00022448"/>
    </source>
</evidence>
<keyword evidence="4" id="KW-1003">Cell membrane</keyword>
<dbReference type="Pfam" id="PF00528">
    <property type="entry name" value="BPD_transp_1"/>
    <property type="match status" value="1"/>
</dbReference>
<keyword evidence="3 8" id="KW-0813">Transport</keyword>
<keyword evidence="7 8" id="KW-0472">Membrane</keyword>
<evidence type="ECO:0000313" key="10">
    <source>
        <dbReference type="EMBL" id="MCX2819102.1"/>
    </source>
</evidence>